<dbReference type="InterPro" id="IPR001818">
    <property type="entry name" value="Pept_M10_metallopeptidase"/>
</dbReference>
<dbReference type="SUPFAM" id="SSF47090">
    <property type="entry name" value="PGBD-like"/>
    <property type="match status" value="1"/>
</dbReference>
<keyword evidence="2" id="KW-0645">Protease</keyword>
<dbReference type="EMBL" id="CP068596">
    <property type="protein sequence ID" value="QQZ64604.1"/>
    <property type="molecule type" value="Genomic_DNA"/>
</dbReference>
<dbReference type="Gene3D" id="3.40.390.10">
    <property type="entry name" value="Collagenase (Catalytic Domain)"/>
    <property type="match status" value="1"/>
</dbReference>
<dbReference type="PANTHER" id="PTHR10201:SF323">
    <property type="entry name" value="MATRIX METALLOPROTEINASE-21"/>
    <property type="match status" value="1"/>
</dbReference>
<dbReference type="GO" id="GO:0006508">
    <property type="term" value="P:proteolysis"/>
    <property type="evidence" value="ECO:0007669"/>
    <property type="project" value="UniProtKB-KW"/>
</dbReference>
<reference evidence="10 11" key="1">
    <citation type="submission" date="2021-01" db="EMBL/GenBank/DDBJ databases">
        <title>Whole genome sequence of Paenibacillus sonchi LMG 24727 for comparative genomics.</title>
        <authorList>
            <person name="Lee G."/>
            <person name="Kim M.-J."/>
            <person name="Lim K."/>
            <person name="Shin J.-H."/>
        </authorList>
    </citation>
    <scope>NUCLEOTIDE SEQUENCE [LARGE SCALE GENOMIC DNA]</scope>
    <source>
        <strain evidence="10 11">LMG 24727</strain>
        <plasmid evidence="10 11">unnamed1</plasmid>
    </source>
</reference>
<dbReference type="InterPro" id="IPR006026">
    <property type="entry name" value="Peptidase_Metallo"/>
</dbReference>
<evidence type="ECO:0000256" key="3">
    <source>
        <dbReference type="ARBA" id="ARBA00022723"/>
    </source>
</evidence>
<dbReference type="GO" id="GO:0030574">
    <property type="term" value="P:collagen catabolic process"/>
    <property type="evidence" value="ECO:0007669"/>
    <property type="project" value="TreeGrafter"/>
</dbReference>
<dbReference type="InterPro" id="IPR021190">
    <property type="entry name" value="Pept_M10A"/>
</dbReference>
<dbReference type="InterPro" id="IPR024079">
    <property type="entry name" value="MetalloPept_cat_dom_sf"/>
</dbReference>
<evidence type="ECO:0000256" key="8">
    <source>
        <dbReference type="ARBA" id="ARBA00023145"/>
    </source>
</evidence>
<evidence type="ECO:0000256" key="1">
    <source>
        <dbReference type="ARBA" id="ARBA00001947"/>
    </source>
</evidence>
<keyword evidence="10" id="KW-0614">Plasmid</keyword>
<dbReference type="GO" id="GO:0004222">
    <property type="term" value="F:metalloendopeptidase activity"/>
    <property type="evidence" value="ECO:0007669"/>
    <property type="project" value="InterPro"/>
</dbReference>
<feature type="domain" description="Peptidase metallopeptidase" evidence="9">
    <location>
        <begin position="106"/>
        <end position="260"/>
    </location>
</feature>
<evidence type="ECO:0000256" key="2">
    <source>
        <dbReference type="ARBA" id="ARBA00022670"/>
    </source>
</evidence>
<keyword evidence="7 10" id="KW-0482">Metalloprotease</keyword>
<name>A0A974PIH3_9BACL</name>
<dbReference type="Pfam" id="PF01471">
    <property type="entry name" value="PG_binding_1"/>
    <property type="match status" value="1"/>
</dbReference>
<dbReference type="InterPro" id="IPR058502">
    <property type="entry name" value="PLL-like_beta-prop"/>
</dbReference>
<proteinExistence type="predicted"/>
<organism evidence="10 11">
    <name type="scientific">Paenibacillus sonchi</name>
    <dbReference type="NCBI Taxonomy" id="373687"/>
    <lineage>
        <taxon>Bacteria</taxon>
        <taxon>Bacillati</taxon>
        <taxon>Bacillota</taxon>
        <taxon>Bacilli</taxon>
        <taxon>Bacillales</taxon>
        <taxon>Paenibacillaceae</taxon>
        <taxon>Paenibacillus</taxon>
        <taxon>Paenibacillus sonchi group</taxon>
    </lineage>
</organism>
<comment type="cofactor">
    <cofactor evidence="1">
        <name>Zn(2+)</name>
        <dbReference type="ChEBI" id="CHEBI:29105"/>
    </cofactor>
</comment>
<keyword evidence="11" id="KW-1185">Reference proteome</keyword>
<dbReference type="GO" id="GO:0008270">
    <property type="term" value="F:zinc ion binding"/>
    <property type="evidence" value="ECO:0007669"/>
    <property type="project" value="InterPro"/>
</dbReference>
<dbReference type="GO" id="GO:0030198">
    <property type="term" value="P:extracellular matrix organization"/>
    <property type="evidence" value="ECO:0007669"/>
    <property type="project" value="TreeGrafter"/>
</dbReference>
<evidence type="ECO:0000313" key="11">
    <source>
        <dbReference type="Proteomes" id="UP000595841"/>
    </source>
</evidence>
<keyword evidence="3" id="KW-0479">Metal-binding</keyword>
<evidence type="ECO:0000256" key="4">
    <source>
        <dbReference type="ARBA" id="ARBA00022729"/>
    </source>
</evidence>
<dbReference type="AlphaFoldDB" id="A0A974PIH3"/>
<dbReference type="RefSeq" id="WP_202677761.1">
    <property type="nucleotide sequence ID" value="NZ_CP068596.1"/>
</dbReference>
<dbReference type="InterPro" id="IPR033739">
    <property type="entry name" value="M10A_MMP"/>
</dbReference>
<accession>A0A974PIH3</accession>
<keyword evidence="6" id="KW-0862">Zinc</keyword>
<keyword evidence="4" id="KW-0732">Signal</keyword>
<dbReference type="SUPFAM" id="SSF55486">
    <property type="entry name" value="Metalloproteases ('zincins'), catalytic domain"/>
    <property type="match status" value="1"/>
</dbReference>
<dbReference type="Pfam" id="PF00413">
    <property type="entry name" value="Peptidase_M10"/>
    <property type="match status" value="1"/>
</dbReference>
<gene>
    <name evidence="10" type="ORF">JI735_33685</name>
</gene>
<dbReference type="KEGG" id="pson:JI735_33685"/>
<dbReference type="PRINTS" id="PR00138">
    <property type="entry name" value="MATRIXIN"/>
</dbReference>
<dbReference type="SMART" id="SM00235">
    <property type="entry name" value="ZnMc"/>
    <property type="match status" value="1"/>
</dbReference>
<geneLocation type="plasmid" evidence="10 11">
    <name>unnamed1</name>
</geneLocation>
<keyword evidence="8" id="KW-0865">Zymogen</keyword>
<protein>
    <submittedName>
        <fullName evidence="10">Matrixin family metalloprotease</fullName>
    </submittedName>
</protein>
<dbReference type="Proteomes" id="UP000595841">
    <property type="component" value="Plasmid unnamed1"/>
</dbReference>
<dbReference type="Pfam" id="PF26607">
    <property type="entry name" value="DUF8189"/>
    <property type="match status" value="1"/>
</dbReference>
<dbReference type="PROSITE" id="PS00546">
    <property type="entry name" value="CYSTEINE_SWITCH"/>
    <property type="match status" value="1"/>
</dbReference>
<dbReference type="CDD" id="cd04278">
    <property type="entry name" value="ZnMc_MMP"/>
    <property type="match status" value="1"/>
</dbReference>
<dbReference type="InterPro" id="IPR021158">
    <property type="entry name" value="Pept_M10A_Zn_BS"/>
</dbReference>
<dbReference type="GO" id="GO:0031012">
    <property type="term" value="C:extracellular matrix"/>
    <property type="evidence" value="ECO:0007669"/>
    <property type="project" value="InterPro"/>
</dbReference>
<evidence type="ECO:0000256" key="5">
    <source>
        <dbReference type="ARBA" id="ARBA00022801"/>
    </source>
</evidence>
<evidence type="ECO:0000313" key="10">
    <source>
        <dbReference type="EMBL" id="QQZ64604.1"/>
    </source>
</evidence>
<evidence type="ECO:0000256" key="6">
    <source>
        <dbReference type="ARBA" id="ARBA00022833"/>
    </source>
</evidence>
<dbReference type="InterPro" id="IPR036365">
    <property type="entry name" value="PGBD-like_sf"/>
</dbReference>
<evidence type="ECO:0000256" key="7">
    <source>
        <dbReference type="ARBA" id="ARBA00023049"/>
    </source>
</evidence>
<keyword evidence="5" id="KW-0378">Hydrolase</keyword>
<dbReference type="PANTHER" id="PTHR10201">
    <property type="entry name" value="MATRIX METALLOPROTEINASE"/>
    <property type="match status" value="1"/>
</dbReference>
<dbReference type="InterPro" id="IPR002477">
    <property type="entry name" value="Peptidoglycan-bd-like"/>
</dbReference>
<sequence>MPTTKTIPRTLNEELSKGDTGEQVLFLQAVLNKLGYLQTKPEEESIGLTAPEAHFDEDTQVALRKYQNFHGLSETGKLDQNTLNQMSLPRCGLPDVNLTSSDFKAQGNRWGKTGLNFKIENITSDLPENDVRNAIISALSFWSKVTPLVFTETNDNNVDIRIKFSTFEHGDGSPFDGQGGILAHGFSPPPNGGDIAGDVHFDDSEVWSVNTPASGIDLLTVAIHEFGHSLGLNHSNVKASVSHRYLHEDDIEGIQSIYGKALQSCGNSVILQSKFGNKGNFELITPLTTGGLAHYWRNNDDPNLPWSSPTVFATGLGRIEALTFIQSNFGIPGNFEVFVRVGERLATMWCDSQTHKWSEPTFLFEGVTGNPTVIQSRFGNKGNFELITPLTTGGLAHYWRNNDDPNLPWSSPTVFATGLGRIEALTFIQSNFGIPGNFEVFVRVGERLATMWCDSQTHKWSEPTFLFEGVTGNPTVIQSRFGNKGNFELITPLTTGGLAHYWRNNDDPNLPWSSPTVFATGLGRIEALTFIQSNFGVPGNFEVFVRVGERLATMWCDSQTHKWSDISYILGS</sequence>
<evidence type="ECO:0000259" key="9">
    <source>
        <dbReference type="SMART" id="SM00235"/>
    </source>
</evidence>